<evidence type="ECO:0000256" key="2">
    <source>
        <dbReference type="ARBA" id="ARBA00022679"/>
    </source>
</evidence>
<accession>A0A6P3DPK6</accession>
<dbReference type="InterPro" id="IPR036236">
    <property type="entry name" value="Znf_C2H2_sf"/>
</dbReference>
<evidence type="ECO:0000256" key="6">
    <source>
        <dbReference type="ARBA" id="ARBA00022833"/>
    </source>
</evidence>
<evidence type="ECO:0000256" key="7">
    <source>
        <dbReference type="ARBA" id="ARBA00022840"/>
    </source>
</evidence>
<keyword evidence="5" id="KW-0863">Zinc-finger</keyword>
<dbReference type="SUPFAM" id="SSF52540">
    <property type="entry name" value="P-loop containing nucleoside triphosphate hydrolases"/>
    <property type="match status" value="2"/>
</dbReference>
<organism evidence="11 12">
    <name type="scientific">Bombus impatiens</name>
    <name type="common">Bumblebee</name>
    <dbReference type="NCBI Taxonomy" id="132113"/>
    <lineage>
        <taxon>Eukaryota</taxon>
        <taxon>Metazoa</taxon>
        <taxon>Ecdysozoa</taxon>
        <taxon>Arthropoda</taxon>
        <taxon>Hexapoda</taxon>
        <taxon>Insecta</taxon>
        <taxon>Pterygota</taxon>
        <taxon>Neoptera</taxon>
        <taxon>Endopterygota</taxon>
        <taxon>Hymenoptera</taxon>
        <taxon>Apocrita</taxon>
        <taxon>Aculeata</taxon>
        <taxon>Apoidea</taxon>
        <taxon>Anthophila</taxon>
        <taxon>Apidae</taxon>
        <taxon>Bombus</taxon>
        <taxon>Pyrobombus</taxon>
    </lineage>
</organism>
<dbReference type="NCBIfam" id="TIGR00174">
    <property type="entry name" value="miaA"/>
    <property type="match status" value="1"/>
</dbReference>
<gene>
    <name evidence="12" type="primary">LOC100748987</name>
</gene>
<dbReference type="OrthoDB" id="775260at2759"/>
<keyword evidence="8" id="KW-0819">tRNA processing</keyword>
<evidence type="ECO:0000259" key="10">
    <source>
        <dbReference type="Pfam" id="PF12171"/>
    </source>
</evidence>
<evidence type="ECO:0000256" key="8">
    <source>
        <dbReference type="PIRNR" id="PIRNR039110"/>
    </source>
</evidence>
<dbReference type="RefSeq" id="XP_003485043.1">
    <property type="nucleotide sequence ID" value="XM_003484995.4"/>
</dbReference>
<protein>
    <recommendedName>
        <fullName evidence="8">tRNA dimethylallyltransferase</fullName>
        <ecNumber evidence="8">2.5.1.75</ecNumber>
    </recommendedName>
</protein>
<dbReference type="GO" id="GO:0005739">
    <property type="term" value="C:mitochondrion"/>
    <property type="evidence" value="ECO:0007669"/>
    <property type="project" value="TreeGrafter"/>
</dbReference>
<dbReference type="InterPro" id="IPR022755">
    <property type="entry name" value="Znf_C2H2_jaz"/>
</dbReference>
<dbReference type="PIRSF" id="PIRSF039110">
    <property type="entry name" value="IPP_transferase"/>
    <property type="match status" value="1"/>
</dbReference>
<evidence type="ECO:0000256" key="5">
    <source>
        <dbReference type="ARBA" id="ARBA00022771"/>
    </source>
</evidence>
<dbReference type="InterPro" id="IPR018022">
    <property type="entry name" value="IPT"/>
</dbReference>
<feature type="domain" description="Zinc finger double-stranded RNA binding" evidence="10">
    <location>
        <begin position="391"/>
        <end position="416"/>
    </location>
</feature>
<keyword evidence="2 8" id="KW-0808">Transferase</keyword>
<dbReference type="GO" id="GO:0052381">
    <property type="term" value="F:tRNA dimethylallyltransferase activity"/>
    <property type="evidence" value="ECO:0007669"/>
    <property type="project" value="UniProtKB-UniRule"/>
</dbReference>
<comment type="similarity">
    <text evidence="1 8 9">Belongs to the IPP transferase family.</text>
</comment>
<keyword evidence="6" id="KW-0862">Zinc</keyword>
<dbReference type="EC" id="2.5.1.75" evidence="8"/>
<dbReference type="Proteomes" id="UP000515180">
    <property type="component" value="Unplaced"/>
</dbReference>
<comment type="catalytic activity">
    <reaction evidence="8">
        <text>adenosine(37) in tRNA + dimethylallyl diphosphate = N(6)-dimethylallyladenosine(37) in tRNA + diphosphate</text>
        <dbReference type="Rhea" id="RHEA:26482"/>
        <dbReference type="Rhea" id="RHEA-COMP:10162"/>
        <dbReference type="Rhea" id="RHEA-COMP:10375"/>
        <dbReference type="ChEBI" id="CHEBI:33019"/>
        <dbReference type="ChEBI" id="CHEBI:57623"/>
        <dbReference type="ChEBI" id="CHEBI:74411"/>
        <dbReference type="ChEBI" id="CHEBI:74415"/>
        <dbReference type="EC" id="2.5.1.75"/>
    </reaction>
</comment>
<keyword evidence="3" id="KW-0479">Metal-binding</keyword>
<dbReference type="GeneID" id="100748987"/>
<evidence type="ECO:0000256" key="9">
    <source>
        <dbReference type="RuleBase" id="RU003785"/>
    </source>
</evidence>
<dbReference type="AlphaFoldDB" id="A0A6P3DPK6"/>
<dbReference type="GO" id="GO:0008270">
    <property type="term" value="F:zinc ion binding"/>
    <property type="evidence" value="ECO:0007669"/>
    <property type="project" value="UniProtKB-KW"/>
</dbReference>
<dbReference type="Pfam" id="PF12171">
    <property type="entry name" value="zf-C2H2_jaz"/>
    <property type="match status" value="1"/>
</dbReference>
<proteinExistence type="inferred from homology"/>
<dbReference type="GO" id="GO:0006400">
    <property type="term" value="P:tRNA modification"/>
    <property type="evidence" value="ECO:0007669"/>
    <property type="project" value="TreeGrafter"/>
</dbReference>
<dbReference type="Gene3D" id="3.40.50.300">
    <property type="entry name" value="P-loop containing nucleotide triphosphate hydrolases"/>
    <property type="match status" value="1"/>
</dbReference>
<dbReference type="SUPFAM" id="SSF57667">
    <property type="entry name" value="beta-beta-alpha zinc fingers"/>
    <property type="match status" value="1"/>
</dbReference>
<dbReference type="Gene3D" id="3.30.160.60">
    <property type="entry name" value="Classic Zinc Finger"/>
    <property type="match status" value="1"/>
</dbReference>
<keyword evidence="11" id="KW-1185">Reference proteome</keyword>
<evidence type="ECO:0000256" key="3">
    <source>
        <dbReference type="ARBA" id="ARBA00022723"/>
    </source>
</evidence>
<evidence type="ECO:0000313" key="12">
    <source>
        <dbReference type="RefSeq" id="XP_003485043.1"/>
    </source>
</evidence>
<name>A0A6P3DPK6_BOMIM</name>
<reference evidence="12" key="1">
    <citation type="submission" date="2025-08" db="UniProtKB">
        <authorList>
            <consortium name="RefSeq"/>
        </authorList>
    </citation>
    <scope>IDENTIFICATION</scope>
</reference>
<dbReference type="InterPro" id="IPR039657">
    <property type="entry name" value="Dimethylallyltransferase"/>
</dbReference>
<dbReference type="OMA" id="WGLHLKS"/>
<keyword evidence="4 8" id="KW-0547">Nucleotide-binding</keyword>
<evidence type="ECO:0000256" key="4">
    <source>
        <dbReference type="ARBA" id="ARBA00022741"/>
    </source>
</evidence>
<dbReference type="Pfam" id="PF01715">
    <property type="entry name" value="IPPT"/>
    <property type="match status" value="1"/>
</dbReference>
<dbReference type="PANTHER" id="PTHR11088">
    <property type="entry name" value="TRNA DIMETHYLALLYLTRANSFERASE"/>
    <property type="match status" value="1"/>
</dbReference>
<evidence type="ECO:0000256" key="1">
    <source>
        <dbReference type="ARBA" id="ARBA00005842"/>
    </source>
</evidence>
<comment type="function">
    <text evidence="8">Catalyzes the transfer of a dimethylallyl group onto the adenine at position 37.</text>
</comment>
<dbReference type="HAMAP" id="MF_00185">
    <property type="entry name" value="IPP_trans"/>
    <property type="match status" value="1"/>
</dbReference>
<keyword evidence="7 8" id="KW-0067">ATP-binding</keyword>
<dbReference type="PROSITE" id="PS51257">
    <property type="entry name" value="PROKAR_LIPOPROTEIN"/>
    <property type="match status" value="1"/>
</dbReference>
<dbReference type="InterPro" id="IPR027417">
    <property type="entry name" value="P-loop_NTPase"/>
</dbReference>
<dbReference type="KEGG" id="bim:100748987"/>
<evidence type="ECO:0000313" key="11">
    <source>
        <dbReference type="Proteomes" id="UP000515180"/>
    </source>
</evidence>
<dbReference type="Gene3D" id="1.10.20.140">
    <property type="match status" value="1"/>
</dbReference>
<dbReference type="InterPro" id="IPR030666">
    <property type="entry name" value="IPP_transferase_euk"/>
</dbReference>
<sequence length="449" mass="52441">MSRVPVLTILGSTGCGKSRLGIELARRFSGEIISADSMQVYKGLNIITAKVTEEEKKMVPHHMLDILDPLKHNYTVVQFRDMAIPIINDLHARQKLPIIVGGTNYYIESILWEVLMDKIEIEKDDQLGEKNVSYSKKMKIELDRSTTKSNEELYEELVQVDPEMAKRFHSNNRRKIIRSLEVFEQYGVKHSELLKAQRTAGGSGLGGPLRHENSILLWLQCDMKVLEERLDSRVDAMVETGLVQELLDFHQRYNEQRIKSNTSADYTKGIFQSIGFKEFHAYLVLPEDEKQEKKGQELLQKGIDDLKMVTKRYARRQERWIRNRLLRRSDRQVPPIYTLDCTNLDQWNSCVYEPAVAIIEAVLRGEKPVQKPLNETVENEKFTDSSNEERHYCRICDRIFIGHHQWTIHMGSTKHQRTLKKKRKLEELKKFEKLENEEELIEQMIEESG</sequence>
<keyword evidence="8" id="KW-0963">Cytoplasm</keyword>
<dbReference type="GO" id="GO:0005524">
    <property type="term" value="F:ATP binding"/>
    <property type="evidence" value="ECO:0007669"/>
    <property type="project" value="UniProtKB-UniRule"/>
</dbReference>
<dbReference type="PANTHER" id="PTHR11088:SF89">
    <property type="entry name" value="TRNA DIMETHYLALLYLTRANSFERASE"/>
    <property type="match status" value="1"/>
</dbReference>